<dbReference type="PROSITE" id="PS52016">
    <property type="entry name" value="TONB_DEPENDENT_REC_3"/>
    <property type="match status" value="1"/>
</dbReference>
<sequence length="1003" mass="109368">MKKSYLVQKGLLLWVFLLIFTLSAAAQTISGKIVDETGAALPGVSIIEKGTVNGTSSSTEGNYSLTVGSPGAILTFSFIGYTTKEEAVGNRTTLNVTLNASQLALEEVVVVGYGTQKKKDLTGSIASADLVAFKESPNVSILQSLKGSLPGLTIGQTNQAGEEASINIRGTSTLNGNTSPLIIVDGIIFNGRLSDINPVDVASVDVLKDPSSKAVYGSQAANGVILVTTKTGRAATKPSITYSGNYAISSPTINAKLLRRDAFLEKIRDINYLKAFTPESGYTEADPAWAFTNSELFPISLTGVNAGTDYDWYGELTQNALISNHNLSISGGSEKTNYYMSGGYTKEKGFIKNDDYARYTMRINLDTEVTKWLTVGANTSGAFTNFFNDAPNMNSIVGTNPLVTPRDENGNFIINPIGDFQVNPFLNAENDRYEVQSRLVGNFYGIVRIPSIPGFSYRLNFGHNLKFFKNYSASIYGAGLTGSAAKNDATSYEQTLDNIFNYSKTFGKHGLTLTGVYGYNVANFNRTVASGTGFSDLNLSYNSLQQAEIQKISSEAWEEALLYQMGSVAYNYGSKYLVKATVRRDGFSGFSKNNKTGIFPSLGLGWVISEENFFKVPGIEYLKIRGSYGENGNKVGRYSSLARVSSDDASKYVFGDGGLTSIGRSVASLANQDLKWERTRGINVGLDFGILKNKIDGNIEYYNSNTYDLLWQQTLPQTSGFANVFTNLGQINNTGLEFMLHGAPIKTSALTWDVTFNFSRNRNKIVTILGEDLDGDGVEDDLIASGLFIGRPIGTVFDLKTDGIYSLTDEKLPGFQPGTYRFIDVNNDGKIVPADDRQILGNTEPAYQFGIQNTITYKQLTFRAFINSIQGGKSSYISPNFPAGNYGTPGNATNSNWFDFTDFWSPRNPDGIHPNPWVPTPAGGREYFQRNFVRLQDVSLAYNFTDKMARKIGAANCKFFVSGKNLLTFTDWKGWDPEVGLGVSSVNAFPVLKSYSFGVEVTF</sequence>
<evidence type="ECO:0000313" key="10">
    <source>
        <dbReference type="EMBL" id="TDB67532.1"/>
    </source>
</evidence>
<keyword evidence="6 7" id="KW-0998">Cell outer membrane</keyword>
<feature type="domain" description="TonB-dependent receptor plug" evidence="9">
    <location>
        <begin position="118"/>
        <end position="224"/>
    </location>
</feature>
<dbReference type="InterPro" id="IPR008969">
    <property type="entry name" value="CarboxyPept-like_regulatory"/>
</dbReference>
<dbReference type="RefSeq" id="WP_132115607.1">
    <property type="nucleotide sequence ID" value="NZ_SMJU01000003.1"/>
</dbReference>
<dbReference type="InterPro" id="IPR012910">
    <property type="entry name" value="Plug_dom"/>
</dbReference>
<accession>A0A4R4KKM5</accession>
<dbReference type="Pfam" id="PF13715">
    <property type="entry name" value="CarbopepD_reg_2"/>
    <property type="match status" value="1"/>
</dbReference>
<keyword evidence="10" id="KW-0675">Receptor</keyword>
<evidence type="ECO:0000256" key="8">
    <source>
        <dbReference type="SAM" id="SignalP"/>
    </source>
</evidence>
<keyword evidence="5 7" id="KW-0472">Membrane</keyword>
<comment type="similarity">
    <text evidence="7">Belongs to the TonB-dependent receptor family.</text>
</comment>
<dbReference type="SUPFAM" id="SSF49464">
    <property type="entry name" value="Carboxypeptidase regulatory domain-like"/>
    <property type="match status" value="1"/>
</dbReference>
<gene>
    <name evidence="10" type="ORF">EZE20_06195</name>
</gene>
<evidence type="ECO:0000256" key="6">
    <source>
        <dbReference type="ARBA" id="ARBA00023237"/>
    </source>
</evidence>
<proteinExistence type="inferred from homology"/>
<organism evidence="10 11">
    <name type="scientific">Arundinibacter roseus</name>
    <dbReference type="NCBI Taxonomy" id="2070510"/>
    <lineage>
        <taxon>Bacteria</taxon>
        <taxon>Pseudomonadati</taxon>
        <taxon>Bacteroidota</taxon>
        <taxon>Cytophagia</taxon>
        <taxon>Cytophagales</taxon>
        <taxon>Spirosomataceae</taxon>
        <taxon>Arundinibacter</taxon>
    </lineage>
</organism>
<comment type="subcellular location">
    <subcellularLocation>
        <location evidence="1 7">Cell outer membrane</location>
        <topology evidence="1 7">Multi-pass membrane protein</topology>
    </subcellularLocation>
</comment>
<dbReference type="InterPro" id="IPR023997">
    <property type="entry name" value="TonB-dep_OMP_SusC/RagA_CS"/>
</dbReference>
<dbReference type="OrthoDB" id="9768177at2"/>
<evidence type="ECO:0000256" key="3">
    <source>
        <dbReference type="ARBA" id="ARBA00022452"/>
    </source>
</evidence>
<keyword evidence="11" id="KW-1185">Reference proteome</keyword>
<feature type="signal peptide" evidence="8">
    <location>
        <begin position="1"/>
        <end position="26"/>
    </location>
</feature>
<dbReference type="Gene3D" id="2.60.40.1120">
    <property type="entry name" value="Carboxypeptidase-like, regulatory domain"/>
    <property type="match status" value="1"/>
</dbReference>
<dbReference type="NCBIfam" id="TIGR04056">
    <property type="entry name" value="OMP_RagA_SusC"/>
    <property type="match status" value="1"/>
</dbReference>
<dbReference type="Pfam" id="PF07715">
    <property type="entry name" value="Plug"/>
    <property type="match status" value="1"/>
</dbReference>
<evidence type="ECO:0000256" key="1">
    <source>
        <dbReference type="ARBA" id="ARBA00004571"/>
    </source>
</evidence>
<reference evidence="10 11" key="1">
    <citation type="submission" date="2019-02" db="EMBL/GenBank/DDBJ databases">
        <title>Arundinibacter roseus gen. nov., sp. nov., a new member of the family Cytophagaceae.</title>
        <authorList>
            <person name="Szuroczki S."/>
            <person name="Khayer B."/>
            <person name="Sproer C."/>
            <person name="Toumi M."/>
            <person name="Szabo A."/>
            <person name="Felfoldi T."/>
            <person name="Schumann P."/>
            <person name="Toth E."/>
        </authorList>
    </citation>
    <scope>NUCLEOTIDE SEQUENCE [LARGE SCALE GENOMIC DNA]</scope>
    <source>
        <strain evidence="10 11">DMA-k-7a</strain>
    </source>
</reference>
<keyword evidence="2 7" id="KW-0813">Transport</keyword>
<comment type="caution">
    <text evidence="10">The sequence shown here is derived from an EMBL/GenBank/DDBJ whole genome shotgun (WGS) entry which is preliminary data.</text>
</comment>
<dbReference type="AlphaFoldDB" id="A0A4R4KKM5"/>
<evidence type="ECO:0000256" key="2">
    <source>
        <dbReference type="ARBA" id="ARBA00022448"/>
    </source>
</evidence>
<keyword evidence="8" id="KW-0732">Signal</keyword>
<evidence type="ECO:0000256" key="7">
    <source>
        <dbReference type="PROSITE-ProRule" id="PRU01360"/>
    </source>
</evidence>
<evidence type="ECO:0000256" key="5">
    <source>
        <dbReference type="ARBA" id="ARBA00023136"/>
    </source>
</evidence>
<feature type="chain" id="PRO_5020618021" evidence="8">
    <location>
        <begin position="27"/>
        <end position="1003"/>
    </location>
</feature>
<keyword evidence="4 7" id="KW-0812">Transmembrane</keyword>
<dbReference type="InterPro" id="IPR039426">
    <property type="entry name" value="TonB-dep_rcpt-like"/>
</dbReference>
<evidence type="ECO:0000259" key="9">
    <source>
        <dbReference type="Pfam" id="PF07715"/>
    </source>
</evidence>
<dbReference type="InterPro" id="IPR036942">
    <property type="entry name" value="Beta-barrel_TonB_sf"/>
</dbReference>
<evidence type="ECO:0000313" key="11">
    <source>
        <dbReference type="Proteomes" id="UP000295706"/>
    </source>
</evidence>
<evidence type="ECO:0000256" key="4">
    <source>
        <dbReference type="ARBA" id="ARBA00022692"/>
    </source>
</evidence>
<dbReference type="NCBIfam" id="TIGR04057">
    <property type="entry name" value="SusC_RagA_signa"/>
    <property type="match status" value="1"/>
</dbReference>
<dbReference type="GO" id="GO:0009279">
    <property type="term" value="C:cell outer membrane"/>
    <property type="evidence" value="ECO:0007669"/>
    <property type="project" value="UniProtKB-SubCell"/>
</dbReference>
<dbReference type="InterPro" id="IPR037066">
    <property type="entry name" value="Plug_dom_sf"/>
</dbReference>
<dbReference type="EMBL" id="SMJU01000003">
    <property type="protein sequence ID" value="TDB67532.1"/>
    <property type="molecule type" value="Genomic_DNA"/>
</dbReference>
<dbReference type="Proteomes" id="UP000295706">
    <property type="component" value="Unassembled WGS sequence"/>
</dbReference>
<protein>
    <submittedName>
        <fullName evidence="10">TonB-dependent receptor</fullName>
    </submittedName>
</protein>
<name>A0A4R4KKM5_9BACT</name>
<dbReference type="Gene3D" id="2.40.170.20">
    <property type="entry name" value="TonB-dependent receptor, beta-barrel domain"/>
    <property type="match status" value="1"/>
</dbReference>
<dbReference type="SUPFAM" id="SSF56935">
    <property type="entry name" value="Porins"/>
    <property type="match status" value="1"/>
</dbReference>
<dbReference type="Gene3D" id="2.170.130.10">
    <property type="entry name" value="TonB-dependent receptor, plug domain"/>
    <property type="match status" value="1"/>
</dbReference>
<keyword evidence="3 7" id="KW-1134">Transmembrane beta strand</keyword>
<dbReference type="InterPro" id="IPR023996">
    <property type="entry name" value="TonB-dep_OMP_SusC/RagA"/>
</dbReference>